<gene>
    <name evidence="2" type="ORF">BOLC2T10124H</name>
</gene>
<protein>
    <submittedName>
        <fullName evidence="2">Uncharacterized protein</fullName>
    </submittedName>
</protein>
<feature type="compositionally biased region" description="Basic residues" evidence="1">
    <location>
        <begin position="221"/>
        <end position="235"/>
    </location>
</feature>
<feature type="compositionally biased region" description="Polar residues" evidence="1">
    <location>
        <begin position="236"/>
        <end position="245"/>
    </location>
</feature>
<sequence>MMKGDLKPHIEQVAERSTPEETEEDRRCRLKGKAIEVDDGAKETHTSSVLVANRSLHTTEQRITNILENQGLLKETIKSKEAPTHDQNIQPATGGTDKLAIAESNDKEQEMEEDLQLPSEEEMRQFEEQYASVNFEMDEEMLDEDDLLDEVENKEIVVPETQEVTQKSTKEQNNQGTEGGDGQEREQTRKLQKDKPQPYRPNKRRGTRSPDTKGIVASKKLATRGRASPKGKLVKHSQTSSTKGVRSNIFPPTEVFPAAVKGRKLSTVPGSVGSQKPSSTQI</sequence>
<reference evidence="2" key="1">
    <citation type="submission" date="2018-11" db="EMBL/GenBank/DDBJ databases">
        <authorList>
            <consortium name="Genoscope - CEA"/>
            <person name="William W."/>
        </authorList>
    </citation>
    <scope>NUCLEOTIDE SEQUENCE</scope>
</reference>
<organism evidence="2">
    <name type="scientific">Brassica oleracea</name>
    <name type="common">Wild cabbage</name>
    <dbReference type="NCBI Taxonomy" id="3712"/>
    <lineage>
        <taxon>Eukaryota</taxon>
        <taxon>Viridiplantae</taxon>
        <taxon>Streptophyta</taxon>
        <taxon>Embryophyta</taxon>
        <taxon>Tracheophyta</taxon>
        <taxon>Spermatophyta</taxon>
        <taxon>Magnoliopsida</taxon>
        <taxon>eudicotyledons</taxon>
        <taxon>Gunneridae</taxon>
        <taxon>Pentapetalae</taxon>
        <taxon>rosids</taxon>
        <taxon>malvids</taxon>
        <taxon>Brassicales</taxon>
        <taxon>Brassicaceae</taxon>
        <taxon>Brassiceae</taxon>
        <taxon>Brassica</taxon>
    </lineage>
</organism>
<evidence type="ECO:0000313" key="2">
    <source>
        <dbReference type="EMBL" id="VDD24370.1"/>
    </source>
</evidence>
<feature type="compositionally biased region" description="Polar residues" evidence="1">
    <location>
        <begin position="162"/>
        <end position="176"/>
    </location>
</feature>
<dbReference type="AlphaFoldDB" id="A0A3P6DAT6"/>
<dbReference type="EMBL" id="LR031874">
    <property type="protein sequence ID" value="VDD24370.1"/>
    <property type="molecule type" value="Genomic_DNA"/>
</dbReference>
<name>A0A3P6DAT6_BRAOL</name>
<feature type="region of interest" description="Disordered" evidence="1">
    <location>
        <begin position="78"/>
        <end position="123"/>
    </location>
</feature>
<feature type="compositionally biased region" description="Basic and acidic residues" evidence="1">
    <location>
        <begin position="182"/>
        <end position="197"/>
    </location>
</feature>
<accession>A0A3P6DAT6</accession>
<feature type="region of interest" description="Disordered" evidence="1">
    <location>
        <begin position="1"/>
        <end position="27"/>
    </location>
</feature>
<proteinExistence type="predicted"/>
<evidence type="ECO:0000256" key="1">
    <source>
        <dbReference type="SAM" id="MobiDB-lite"/>
    </source>
</evidence>
<feature type="region of interest" description="Disordered" evidence="1">
    <location>
        <begin position="141"/>
        <end position="250"/>
    </location>
</feature>
<feature type="compositionally biased region" description="Acidic residues" evidence="1">
    <location>
        <begin position="141"/>
        <end position="150"/>
    </location>
</feature>